<dbReference type="RefSeq" id="WP_076628335.1">
    <property type="nucleotide sequence ID" value="NZ_CP019312.1"/>
</dbReference>
<dbReference type="PRINTS" id="PR00344">
    <property type="entry name" value="BCTRLSENSOR"/>
</dbReference>
<evidence type="ECO:0000259" key="20">
    <source>
        <dbReference type="PROSITE" id="PS50113"/>
    </source>
</evidence>
<dbReference type="STRING" id="299262.BWR18_11345"/>
<dbReference type="SUPFAM" id="SSF47384">
    <property type="entry name" value="Homodimeric domain of signal transducing histidine kinase"/>
    <property type="match status" value="1"/>
</dbReference>
<dbReference type="InterPro" id="IPR008207">
    <property type="entry name" value="Sig_transdc_His_kin_Hpt_dom"/>
</dbReference>
<dbReference type="SMART" id="SM00448">
    <property type="entry name" value="REC"/>
    <property type="match status" value="1"/>
</dbReference>
<evidence type="ECO:0000256" key="15">
    <source>
        <dbReference type="PROSITE-ProRule" id="PRU00169"/>
    </source>
</evidence>
<keyword evidence="10" id="KW-0547">Nucleotide-binding</keyword>
<evidence type="ECO:0000256" key="13">
    <source>
        <dbReference type="ARBA" id="ARBA00023136"/>
    </source>
</evidence>
<keyword evidence="13 16" id="KW-0472">Membrane</keyword>
<protein>
    <recommendedName>
        <fullName evidence="3">histidine kinase</fullName>
        <ecNumber evidence="3">2.7.13.3</ecNumber>
    </recommendedName>
</protein>
<feature type="domain" description="Histidine kinase" evidence="17">
    <location>
        <begin position="360"/>
        <end position="580"/>
    </location>
</feature>
<dbReference type="PROSITE" id="PS50894">
    <property type="entry name" value="HPT"/>
    <property type="match status" value="1"/>
</dbReference>
<feature type="domain" description="HPt" evidence="21">
    <location>
        <begin position="744"/>
        <end position="841"/>
    </location>
</feature>
<evidence type="ECO:0000256" key="12">
    <source>
        <dbReference type="ARBA" id="ARBA00023012"/>
    </source>
</evidence>
<evidence type="ECO:0000256" key="16">
    <source>
        <dbReference type="SAM" id="Phobius"/>
    </source>
</evidence>
<feature type="domain" description="PAC" evidence="20">
    <location>
        <begin position="292"/>
        <end position="342"/>
    </location>
</feature>
<dbReference type="OrthoDB" id="9801651at2"/>
<evidence type="ECO:0000256" key="11">
    <source>
        <dbReference type="ARBA" id="ARBA00022989"/>
    </source>
</evidence>
<dbReference type="SMART" id="SM00091">
    <property type="entry name" value="PAS"/>
    <property type="match status" value="1"/>
</dbReference>
<evidence type="ECO:0000256" key="9">
    <source>
        <dbReference type="ARBA" id="ARBA00022777"/>
    </source>
</evidence>
<comment type="catalytic activity">
    <reaction evidence="1">
        <text>ATP + protein L-histidine = ADP + protein N-phospho-L-histidine.</text>
        <dbReference type="EC" id="2.7.13.3"/>
    </reaction>
</comment>
<evidence type="ECO:0000256" key="1">
    <source>
        <dbReference type="ARBA" id="ARBA00000085"/>
    </source>
</evidence>
<dbReference type="PANTHER" id="PTHR43047">
    <property type="entry name" value="TWO-COMPONENT HISTIDINE PROTEIN KINASE"/>
    <property type="match status" value="1"/>
</dbReference>
<evidence type="ECO:0000259" key="21">
    <source>
        <dbReference type="PROSITE" id="PS50894"/>
    </source>
</evidence>
<evidence type="ECO:0000313" key="22">
    <source>
        <dbReference type="EMBL" id="APX12209.1"/>
    </source>
</evidence>
<dbReference type="CDD" id="cd00082">
    <property type="entry name" value="HisKA"/>
    <property type="match status" value="1"/>
</dbReference>
<keyword evidence="8 16" id="KW-0812">Transmembrane</keyword>
<dbReference type="CDD" id="cd16922">
    <property type="entry name" value="HATPase_EvgS-ArcB-TorS-like"/>
    <property type="match status" value="1"/>
</dbReference>
<feature type="transmembrane region" description="Helical" evidence="16">
    <location>
        <begin position="175"/>
        <end position="197"/>
    </location>
</feature>
<evidence type="ECO:0000259" key="19">
    <source>
        <dbReference type="PROSITE" id="PS50112"/>
    </source>
</evidence>
<evidence type="ECO:0000313" key="23">
    <source>
        <dbReference type="Proteomes" id="UP000186336"/>
    </source>
</evidence>
<dbReference type="InterPro" id="IPR000014">
    <property type="entry name" value="PAS"/>
</dbReference>
<evidence type="ECO:0000259" key="17">
    <source>
        <dbReference type="PROSITE" id="PS50109"/>
    </source>
</evidence>
<dbReference type="Pfam" id="PF00512">
    <property type="entry name" value="HisKA"/>
    <property type="match status" value="1"/>
</dbReference>
<dbReference type="PROSITE" id="PS50112">
    <property type="entry name" value="PAS"/>
    <property type="match status" value="1"/>
</dbReference>
<dbReference type="KEGG" id="tom:BWR18_11345"/>
<dbReference type="EC" id="2.7.13.3" evidence="3"/>
<dbReference type="InterPro" id="IPR036890">
    <property type="entry name" value="HATPase_C_sf"/>
</dbReference>
<dbReference type="GO" id="GO:0000155">
    <property type="term" value="F:phosphorelay sensor kinase activity"/>
    <property type="evidence" value="ECO:0007669"/>
    <property type="project" value="InterPro"/>
</dbReference>
<dbReference type="CDD" id="cd17546">
    <property type="entry name" value="REC_hyHK_CKI1_RcsC-like"/>
    <property type="match status" value="1"/>
</dbReference>
<dbReference type="Gene3D" id="1.10.287.130">
    <property type="match status" value="1"/>
</dbReference>
<dbReference type="InterPro" id="IPR003594">
    <property type="entry name" value="HATPase_dom"/>
</dbReference>
<dbReference type="PROSITE" id="PS50110">
    <property type="entry name" value="RESPONSE_REGULATORY"/>
    <property type="match status" value="1"/>
</dbReference>
<evidence type="ECO:0000256" key="5">
    <source>
        <dbReference type="ARBA" id="ARBA00022519"/>
    </source>
</evidence>
<dbReference type="AlphaFoldDB" id="A0A1P8MWA7"/>
<feature type="modified residue" description="4-aspartylphosphate" evidence="15">
    <location>
        <position position="652"/>
    </location>
</feature>
<dbReference type="Gene3D" id="3.30.450.20">
    <property type="entry name" value="PAS domain"/>
    <property type="match status" value="1"/>
</dbReference>
<feature type="transmembrane region" description="Helical" evidence="16">
    <location>
        <begin position="12"/>
        <end position="32"/>
    </location>
</feature>
<dbReference type="InterPro" id="IPR036097">
    <property type="entry name" value="HisK_dim/P_sf"/>
</dbReference>
<dbReference type="CDD" id="cd00130">
    <property type="entry name" value="PAS"/>
    <property type="match status" value="1"/>
</dbReference>
<keyword evidence="12" id="KW-0902">Two-component regulatory system</keyword>
<evidence type="ECO:0000259" key="18">
    <source>
        <dbReference type="PROSITE" id="PS50110"/>
    </source>
</evidence>
<dbReference type="NCBIfam" id="TIGR00229">
    <property type="entry name" value="sensory_box"/>
    <property type="match status" value="1"/>
</dbReference>
<dbReference type="SUPFAM" id="SSF52172">
    <property type="entry name" value="CheY-like"/>
    <property type="match status" value="1"/>
</dbReference>
<keyword evidence="7" id="KW-0808">Transferase</keyword>
<proteinExistence type="predicted"/>
<evidence type="ECO:0000256" key="4">
    <source>
        <dbReference type="ARBA" id="ARBA00022475"/>
    </source>
</evidence>
<dbReference type="InterPro" id="IPR000700">
    <property type="entry name" value="PAS-assoc_C"/>
</dbReference>
<dbReference type="InterPro" id="IPR003661">
    <property type="entry name" value="HisK_dim/P_dom"/>
</dbReference>
<name>A0A1P8MWA7_9RHOB</name>
<sequence>MTHGLNRYRVAIAAGFGLLLLLLAVMVANLAAQMRSLSLAAGDNTQWSIAQLDTEFANLNAVLTEQLAEGTLTRDEVRLRIDIALSRVDIINSGRAAEIFGDNTAAARQIAPINAFAEQTIALLDAPGGLSEDDLRRIRAMLRDVRQDVRGIAVLGVRLGAEQSEARRAGFARQLLWTAGVAIALLFLMGILLQLLIQLLDRAAQRDRELLTSSRKLASTVAASLDAIVTADSEGRIIGFNSAAENVFGWRRGEIIGQKMDDTIIPHRMREAHRDGMDRYLKTGEPHVVDSGRFELAALRKSGEEFPVELNITTTEVEGQKSFIAYVRDISERKIDEQKLIDARDRAQTMDKAKTRFLTIMSHEIRTPLNGILGVLDLLKTTSLTAQQERYAKIATASSEILLEYVNEALDITRIEGGALQFSPQDFDLPTLMSSLVDVLEPLAREKQLSLSLHVADGMRMRFHGDNNRIRQILTNLIGNAIKFTDRGEIKVSVNGIHGPDTTSVRFAVCDTGAGIAPDDQEHVFEDFVSLAEGAGRQRRGDGLGLSIARRIAREMGGDITLESETGVGSTFTLILPLHRCDVQTVEPVPVPGERVRVKRGCSVLVAEDNDINRRVLRDMLEGMGHRVAEAVNGADCLEKAEHARFDLIFMDISMPVMDGIEATRKLRAGDGPNAQTEIVGLTAHGVEEYRAPAKQAGMDRFHTKPIRLDALHILFADLTEVTSSAPDDVHDDDVLGELIAVLGAGKVRDTGEAFFTELNAFAESARHVRDGADMTELAGAAHKLTGAAALLGLTRLETVLATCEDHARACDAAGHAKQLVALTDLADAAQARFVKRLEQAVAAEATD</sequence>
<dbReference type="SUPFAM" id="SSF55874">
    <property type="entry name" value="ATPase domain of HSP90 chaperone/DNA topoisomerase II/histidine kinase"/>
    <property type="match status" value="1"/>
</dbReference>
<keyword evidence="4" id="KW-1003">Cell membrane</keyword>
<keyword evidence="10" id="KW-0067">ATP-binding</keyword>
<dbReference type="Pfam" id="PF02518">
    <property type="entry name" value="HATPase_c"/>
    <property type="match status" value="1"/>
</dbReference>
<gene>
    <name evidence="22" type="ORF">BWR18_11345</name>
</gene>
<dbReference type="InterPro" id="IPR035965">
    <property type="entry name" value="PAS-like_dom_sf"/>
</dbReference>
<dbReference type="PROSITE" id="PS50113">
    <property type="entry name" value="PAC"/>
    <property type="match status" value="1"/>
</dbReference>
<keyword evidence="5" id="KW-0997">Cell inner membrane</keyword>
<keyword evidence="23" id="KW-1185">Reference proteome</keyword>
<feature type="domain" description="PAS" evidence="19">
    <location>
        <begin position="213"/>
        <end position="284"/>
    </location>
</feature>
<accession>A0A1P8MWA7</accession>
<dbReference type="InterPro" id="IPR011006">
    <property type="entry name" value="CheY-like_superfamily"/>
</dbReference>
<feature type="modified residue" description="Phosphohistidine" evidence="14">
    <location>
        <position position="783"/>
    </location>
</feature>
<evidence type="ECO:0000256" key="7">
    <source>
        <dbReference type="ARBA" id="ARBA00022679"/>
    </source>
</evidence>
<evidence type="ECO:0000256" key="2">
    <source>
        <dbReference type="ARBA" id="ARBA00004429"/>
    </source>
</evidence>
<dbReference type="Gene3D" id="1.20.120.160">
    <property type="entry name" value="HPT domain"/>
    <property type="match status" value="1"/>
</dbReference>
<dbReference type="GO" id="GO:0005886">
    <property type="term" value="C:plasma membrane"/>
    <property type="evidence" value="ECO:0007669"/>
    <property type="project" value="UniProtKB-SubCell"/>
</dbReference>
<dbReference type="Pfam" id="PF01627">
    <property type="entry name" value="Hpt"/>
    <property type="match status" value="1"/>
</dbReference>
<dbReference type="InterPro" id="IPR001789">
    <property type="entry name" value="Sig_transdc_resp-reg_receiver"/>
</dbReference>
<dbReference type="SMART" id="SM00387">
    <property type="entry name" value="HATPase_c"/>
    <property type="match status" value="1"/>
</dbReference>
<dbReference type="Pfam" id="PF00072">
    <property type="entry name" value="Response_reg"/>
    <property type="match status" value="1"/>
</dbReference>
<dbReference type="Gene3D" id="3.30.565.10">
    <property type="entry name" value="Histidine kinase-like ATPase, C-terminal domain"/>
    <property type="match status" value="1"/>
</dbReference>
<dbReference type="InterPro" id="IPR004358">
    <property type="entry name" value="Sig_transdc_His_kin-like_C"/>
</dbReference>
<dbReference type="PROSITE" id="PS50109">
    <property type="entry name" value="HIS_KIN"/>
    <property type="match status" value="1"/>
</dbReference>
<reference evidence="22 23" key="1">
    <citation type="submission" date="2017-01" db="EMBL/GenBank/DDBJ databases">
        <title>Complete genome of Tateyamaria omphalii DOK1-4 isolated from seawater in Dokdo.</title>
        <authorList>
            <person name="Kim J.H."/>
            <person name="Chi W.-J."/>
        </authorList>
    </citation>
    <scope>NUCLEOTIDE SEQUENCE [LARGE SCALE GENOMIC DNA]</scope>
    <source>
        <strain evidence="22 23">DOK1-4</strain>
    </source>
</reference>
<evidence type="ECO:0000256" key="6">
    <source>
        <dbReference type="ARBA" id="ARBA00022553"/>
    </source>
</evidence>
<dbReference type="InterPro" id="IPR005467">
    <property type="entry name" value="His_kinase_dom"/>
</dbReference>
<comment type="subcellular location">
    <subcellularLocation>
        <location evidence="2">Cell inner membrane</location>
        <topology evidence="2">Multi-pass membrane protein</topology>
    </subcellularLocation>
</comment>
<dbReference type="PANTHER" id="PTHR43047:SF64">
    <property type="entry name" value="HISTIDINE KINASE CONTAINING CHEY-HOMOLOGOUS RECEIVER DOMAIN AND PAS DOMAIN-RELATED"/>
    <property type="match status" value="1"/>
</dbReference>
<evidence type="ECO:0000256" key="10">
    <source>
        <dbReference type="ARBA" id="ARBA00022840"/>
    </source>
</evidence>
<dbReference type="Proteomes" id="UP000186336">
    <property type="component" value="Chromosome"/>
</dbReference>
<feature type="domain" description="Response regulatory" evidence="18">
    <location>
        <begin position="603"/>
        <end position="720"/>
    </location>
</feature>
<dbReference type="EMBL" id="CP019312">
    <property type="protein sequence ID" value="APX12209.1"/>
    <property type="molecule type" value="Genomic_DNA"/>
</dbReference>
<evidence type="ECO:0000256" key="3">
    <source>
        <dbReference type="ARBA" id="ARBA00012438"/>
    </source>
</evidence>
<dbReference type="FunFam" id="3.30.565.10:FF:000010">
    <property type="entry name" value="Sensor histidine kinase RcsC"/>
    <property type="match status" value="1"/>
</dbReference>
<dbReference type="SUPFAM" id="SSF47226">
    <property type="entry name" value="Histidine-containing phosphotransfer domain, HPT domain"/>
    <property type="match status" value="1"/>
</dbReference>
<dbReference type="SUPFAM" id="SSF55785">
    <property type="entry name" value="PYP-like sensor domain (PAS domain)"/>
    <property type="match status" value="1"/>
</dbReference>
<dbReference type="Pfam" id="PF13426">
    <property type="entry name" value="PAS_9"/>
    <property type="match status" value="1"/>
</dbReference>
<dbReference type="InterPro" id="IPR036641">
    <property type="entry name" value="HPT_dom_sf"/>
</dbReference>
<dbReference type="SMART" id="SM00388">
    <property type="entry name" value="HisKA"/>
    <property type="match status" value="1"/>
</dbReference>
<keyword evidence="11 16" id="KW-1133">Transmembrane helix</keyword>
<keyword evidence="6 15" id="KW-0597">Phosphoprotein</keyword>
<dbReference type="Gene3D" id="3.40.50.2300">
    <property type="match status" value="1"/>
</dbReference>
<evidence type="ECO:0000256" key="14">
    <source>
        <dbReference type="PROSITE-ProRule" id="PRU00110"/>
    </source>
</evidence>
<keyword evidence="9" id="KW-0418">Kinase</keyword>
<evidence type="ECO:0000256" key="8">
    <source>
        <dbReference type="ARBA" id="ARBA00022692"/>
    </source>
</evidence>
<organism evidence="22 23">
    <name type="scientific">Tateyamaria omphalii</name>
    <dbReference type="NCBI Taxonomy" id="299262"/>
    <lineage>
        <taxon>Bacteria</taxon>
        <taxon>Pseudomonadati</taxon>
        <taxon>Pseudomonadota</taxon>
        <taxon>Alphaproteobacteria</taxon>
        <taxon>Rhodobacterales</taxon>
        <taxon>Roseobacteraceae</taxon>
        <taxon>Tateyamaria</taxon>
    </lineage>
</organism>